<reference evidence="2 3" key="1">
    <citation type="submission" date="2023-04" db="EMBL/GenBank/DDBJ databases">
        <title>Funneling lignin-derived compounds into biodiesel using alkali-halophilic Citricoccus sp. P2.</title>
        <authorList>
            <person name="Luo C.-B."/>
        </authorList>
    </citation>
    <scope>NUCLEOTIDE SEQUENCE [LARGE SCALE GENOMIC DNA]</scope>
    <source>
        <strain evidence="2 3">P2</strain>
    </source>
</reference>
<feature type="transmembrane region" description="Helical" evidence="1">
    <location>
        <begin position="721"/>
        <end position="744"/>
    </location>
</feature>
<evidence type="ECO:0008006" key="4">
    <source>
        <dbReference type="Google" id="ProtNLM"/>
    </source>
</evidence>
<dbReference type="Proteomes" id="UP001219037">
    <property type="component" value="Chromosome"/>
</dbReference>
<proteinExistence type="predicted"/>
<keyword evidence="1" id="KW-0472">Membrane</keyword>
<accession>A0ABY8H4N1</accession>
<feature type="transmembrane region" description="Helical" evidence="1">
    <location>
        <begin position="182"/>
        <end position="203"/>
    </location>
</feature>
<evidence type="ECO:0000313" key="2">
    <source>
        <dbReference type="EMBL" id="WFP15670.1"/>
    </source>
</evidence>
<evidence type="ECO:0000256" key="1">
    <source>
        <dbReference type="SAM" id="Phobius"/>
    </source>
</evidence>
<gene>
    <name evidence="2" type="ORF">P8192_09690</name>
</gene>
<sequence>MRFFLRGGATAVLGILTALLSVVCGVTGLWLDSRSPQEPIEIRVDADLDAGTLAGGLLGDLNISQDTVDAAADRAELGGYQPLVVGISAEPAPTDLTTTASDGLDIEIFLGEPTLGEATGFPPSETVAISPELAEALDDPYAVRSGTINGFENSVGSGHGPGAVVAAVQNASRLIHPEPSGLLWYATAGISAGASFFLFWAWARRRRHREADERTLAAARYQLARVVLDMDALETSLETAEPTDTARALWTQIGQNVRRLQRQEPEVVAAVQASRRIPSNPQDARRRQLTDFAQRTAALHTDATVLEQSLEIQHGRRSSAAHRLVHPLHEAVVELTTRLIGVEDTLSQREALSLTRHRQVIHDADQTLLHLTEQDDVQTVSDQWLDAEADLMRSVAALTELMRRRDGRVVMHLRDVRFHTERAVNDRLAGHQDTLEARTRMREALGLPEEAPLQVLETANVVARARFGDHPALDASREELPQRPITDAPMRAVAAPTQRQLAQEKQRASRRRFTRRALAVIVVLVVGFSAGASAQYGLEQQRPAWEQAGNEQLAEVVIDGDTGGHEMLEEDRIRQYLHDQFTEPVHLTLAVRPASEYLDYTVQRQDRLHVGYAPAIQAMWRIKGEVGESSNIVDSVTGDVTAPHVILPVFTLDDDTFTTLPALTGTLAVGEQTGLGELNYRLTDPPVWDFEHVSAVTTELESLSRQLNSNAVFTDRTNPELAFWAVSLAVIVLGAMVLLVLRWIGQLSAGLGRWSAQAPRLRAAQRRIDALFLAEDERDFTLALETGRPGAEAQHQLFDRMLLVCARELEELRLAPRAERTDAGFARRIDRLLARLDALGLDS</sequence>
<dbReference type="RefSeq" id="WP_278156598.1">
    <property type="nucleotide sequence ID" value="NZ_CP121252.1"/>
</dbReference>
<keyword evidence="1" id="KW-0812">Transmembrane</keyword>
<organism evidence="2 3">
    <name type="scientific">Citricoccus muralis</name>
    <dbReference type="NCBI Taxonomy" id="169134"/>
    <lineage>
        <taxon>Bacteria</taxon>
        <taxon>Bacillati</taxon>
        <taxon>Actinomycetota</taxon>
        <taxon>Actinomycetes</taxon>
        <taxon>Micrococcales</taxon>
        <taxon>Micrococcaceae</taxon>
        <taxon>Citricoccus</taxon>
    </lineage>
</organism>
<protein>
    <recommendedName>
        <fullName evidence="4">DUF5129 domain-containing protein</fullName>
    </recommendedName>
</protein>
<feature type="transmembrane region" description="Helical" evidence="1">
    <location>
        <begin position="517"/>
        <end position="538"/>
    </location>
</feature>
<evidence type="ECO:0000313" key="3">
    <source>
        <dbReference type="Proteomes" id="UP001219037"/>
    </source>
</evidence>
<name>A0ABY8H4N1_9MICC</name>
<keyword evidence="1" id="KW-1133">Transmembrane helix</keyword>
<keyword evidence="3" id="KW-1185">Reference proteome</keyword>
<dbReference type="EMBL" id="CP121252">
    <property type="protein sequence ID" value="WFP15670.1"/>
    <property type="molecule type" value="Genomic_DNA"/>
</dbReference>